<comment type="function">
    <text evidence="1 8">Involved in DNA repair and RecF pathway recombination.</text>
</comment>
<dbReference type="Gene3D" id="2.40.50.140">
    <property type="entry name" value="Nucleic acid-binding proteins"/>
    <property type="match status" value="1"/>
</dbReference>
<accession>A0A9E6SV29</accession>
<keyword evidence="5 8" id="KW-0233">DNA recombination</keyword>
<feature type="domain" description="DNA replication/recombination mediator RecO N-terminal" evidence="9">
    <location>
        <begin position="8"/>
        <end position="79"/>
    </location>
</feature>
<keyword evidence="12" id="KW-1185">Reference proteome</keyword>
<evidence type="ECO:0000256" key="8">
    <source>
        <dbReference type="HAMAP-Rule" id="MF_00201"/>
    </source>
</evidence>
<dbReference type="InterPro" id="IPR037278">
    <property type="entry name" value="ARFGAP/RecO"/>
</dbReference>
<dbReference type="Proteomes" id="UP000636394">
    <property type="component" value="Unassembled WGS sequence"/>
</dbReference>
<comment type="similarity">
    <text evidence="2 8">Belongs to the RecO family.</text>
</comment>
<evidence type="ECO:0000256" key="5">
    <source>
        <dbReference type="ARBA" id="ARBA00023172"/>
    </source>
</evidence>
<dbReference type="PANTHER" id="PTHR33991:SF1">
    <property type="entry name" value="DNA REPAIR PROTEIN RECO"/>
    <property type="match status" value="1"/>
</dbReference>
<name>A0A9E6SV29_9ACTN</name>
<evidence type="ECO:0000259" key="9">
    <source>
        <dbReference type="Pfam" id="PF11967"/>
    </source>
</evidence>
<dbReference type="GO" id="GO:0006310">
    <property type="term" value="P:DNA recombination"/>
    <property type="evidence" value="ECO:0007669"/>
    <property type="project" value="UniProtKB-UniRule"/>
</dbReference>
<evidence type="ECO:0000256" key="7">
    <source>
        <dbReference type="ARBA" id="ARBA00033409"/>
    </source>
</evidence>
<dbReference type="SUPFAM" id="SSF50249">
    <property type="entry name" value="Nucleic acid-binding proteins"/>
    <property type="match status" value="1"/>
</dbReference>
<organism evidence="11 13">
    <name type="scientific">Xiamenia xianingshaonis</name>
    <dbReference type="NCBI Taxonomy" id="2682776"/>
    <lineage>
        <taxon>Bacteria</taxon>
        <taxon>Bacillati</taxon>
        <taxon>Actinomycetota</taxon>
        <taxon>Coriobacteriia</taxon>
        <taxon>Eggerthellales</taxon>
        <taxon>Eggerthellaceae</taxon>
        <taxon>Xiamenia</taxon>
    </lineage>
</organism>
<evidence type="ECO:0000256" key="6">
    <source>
        <dbReference type="ARBA" id="ARBA00023204"/>
    </source>
</evidence>
<dbReference type="PANTHER" id="PTHR33991">
    <property type="entry name" value="DNA REPAIR PROTEIN RECO"/>
    <property type="match status" value="1"/>
</dbReference>
<dbReference type="RefSeq" id="WP_166338706.1">
    <property type="nucleotide sequence ID" value="NZ_CP072829.1"/>
</dbReference>
<evidence type="ECO:0000256" key="4">
    <source>
        <dbReference type="ARBA" id="ARBA00022763"/>
    </source>
</evidence>
<reference evidence="11" key="2">
    <citation type="submission" date="2021-04" db="EMBL/GenBank/DDBJ databases">
        <title>Novel species in family Eggerthellaceae.</title>
        <authorList>
            <person name="Zhang G."/>
        </authorList>
    </citation>
    <scope>NUCLEOTIDE SEQUENCE</scope>
    <source>
        <strain evidence="11">Zg-886</strain>
    </source>
</reference>
<dbReference type="SUPFAM" id="SSF57863">
    <property type="entry name" value="ArfGap/RecO-like zinc finger"/>
    <property type="match status" value="1"/>
</dbReference>
<dbReference type="InterPro" id="IPR012340">
    <property type="entry name" value="NA-bd_OB-fold"/>
</dbReference>
<dbReference type="InterPro" id="IPR022572">
    <property type="entry name" value="DNA_rep/recomb_RecO_N"/>
</dbReference>
<evidence type="ECO:0000256" key="2">
    <source>
        <dbReference type="ARBA" id="ARBA00007452"/>
    </source>
</evidence>
<dbReference type="KEGG" id="ebz:J7S26_03910"/>
<dbReference type="EMBL" id="WPCR01000003">
    <property type="protein sequence ID" value="NHM13689.1"/>
    <property type="molecule type" value="Genomic_DNA"/>
</dbReference>
<dbReference type="GO" id="GO:0043590">
    <property type="term" value="C:bacterial nucleoid"/>
    <property type="evidence" value="ECO:0007669"/>
    <property type="project" value="TreeGrafter"/>
</dbReference>
<dbReference type="Proteomes" id="UP000671910">
    <property type="component" value="Chromosome"/>
</dbReference>
<dbReference type="Pfam" id="PF02565">
    <property type="entry name" value="RecO_C"/>
    <property type="match status" value="1"/>
</dbReference>
<dbReference type="InterPro" id="IPR042242">
    <property type="entry name" value="RecO_C"/>
</dbReference>
<evidence type="ECO:0000313" key="11">
    <source>
        <dbReference type="EMBL" id="QTU85059.1"/>
    </source>
</evidence>
<dbReference type="AlphaFoldDB" id="A0A9E6SV29"/>
<dbReference type="Pfam" id="PF11967">
    <property type="entry name" value="RecO_N"/>
    <property type="match status" value="1"/>
</dbReference>
<dbReference type="EMBL" id="CP072829">
    <property type="protein sequence ID" value="QTU85059.1"/>
    <property type="molecule type" value="Genomic_DNA"/>
</dbReference>
<evidence type="ECO:0000313" key="13">
    <source>
        <dbReference type="Proteomes" id="UP000671910"/>
    </source>
</evidence>
<evidence type="ECO:0000256" key="1">
    <source>
        <dbReference type="ARBA" id="ARBA00003065"/>
    </source>
</evidence>
<keyword evidence="4 8" id="KW-0227">DNA damage</keyword>
<proteinExistence type="inferred from homology"/>
<sequence length="258" mass="27436">MAHPIESRRVIVLRKTKLGESDLILRCLGQDGSLVEAVAKGARKPTSSFASRLELYSCADVLLAQGRGLAIVKEARLVEGNAALRSSFERSVAAAPAAELLTRVAQPDLVHPRLFDLTRAAFDRLARAEGPAVLALVAAHLLKAMAMVGFQPSFSACSRCGAPVDLDAAPSCVPFSFLEGGVVCPACRAHVETTVQATETLRWARYLLSARLDEVAAVGIGADAAAGALRFDQAWIKVHADCRLKSLEFLFTSGLQAV</sequence>
<keyword evidence="6 8" id="KW-0234">DNA repair</keyword>
<gene>
    <name evidence="8 11" type="primary">recO</name>
    <name evidence="10" type="ORF">GMI68_02690</name>
    <name evidence="11" type="ORF">J7S26_03910</name>
</gene>
<evidence type="ECO:0000313" key="10">
    <source>
        <dbReference type="EMBL" id="NHM13689.1"/>
    </source>
</evidence>
<protein>
    <recommendedName>
        <fullName evidence="3 8">DNA repair protein RecO</fullName>
    </recommendedName>
    <alternativeName>
        <fullName evidence="7 8">Recombination protein O</fullName>
    </alternativeName>
</protein>
<dbReference type="HAMAP" id="MF_00201">
    <property type="entry name" value="RecO"/>
    <property type="match status" value="1"/>
</dbReference>
<dbReference type="InterPro" id="IPR003717">
    <property type="entry name" value="RecO"/>
</dbReference>
<reference evidence="10 12" key="1">
    <citation type="submission" date="2019-11" db="EMBL/GenBank/DDBJ databases">
        <title>Eggerthellaceae novel genus isolated from the rectal contents of marmort.</title>
        <authorList>
            <person name="Zhang G."/>
        </authorList>
    </citation>
    <scope>NUCLEOTIDE SEQUENCE [LARGE SCALE GENOMIC DNA]</scope>
    <source>
        <strain evidence="12">zg-886</strain>
        <strain evidence="10">Zg-886</strain>
    </source>
</reference>
<dbReference type="GO" id="GO:0006302">
    <property type="term" value="P:double-strand break repair"/>
    <property type="evidence" value="ECO:0007669"/>
    <property type="project" value="TreeGrafter"/>
</dbReference>
<dbReference type="NCBIfam" id="TIGR00613">
    <property type="entry name" value="reco"/>
    <property type="match status" value="1"/>
</dbReference>
<evidence type="ECO:0000256" key="3">
    <source>
        <dbReference type="ARBA" id="ARBA00021310"/>
    </source>
</evidence>
<dbReference type="Gene3D" id="1.20.1440.120">
    <property type="entry name" value="Recombination protein O, C-terminal domain"/>
    <property type="match status" value="1"/>
</dbReference>
<evidence type="ECO:0000313" key="12">
    <source>
        <dbReference type="Proteomes" id="UP000636394"/>
    </source>
</evidence>